<comment type="caution">
    <text evidence="1">The sequence shown here is derived from an EMBL/GenBank/DDBJ whole genome shotgun (WGS) entry which is preliminary data.</text>
</comment>
<sequence length="58" mass="5984">MDTDDAVALLTDEAAPPDARYQAHADLVAAAAAGDAAAEAALRWLRWNRSGRSACDAG</sequence>
<evidence type="ECO:0000313" key="1">
    <source>
        <dbReference type="EMBL" id="RKT55966.1"/>
    </source>
</evidence>
<dbReference type="Proteomes" id="UP000282084">
    <property type="component" value="Unassembled WGS sequence"/>
</dbReference>
<dbReference type="EMBL" id="RBXO01000001">
    <property type="protein sequence ID" value="RKT55966.1"/>
    <property type="molecule type" value="Genomic_DNA"/>
</dbReference>
<keyword evidence="2" id="KW-1185">Reference proteome</keyword>
<protein>
    <submittedName>
        <fullName evidence="1">Uncharacterized protein</fullName>
    </submittedName>
</protein>
<dbReference type="AlphaFoldDB" id="A0A495W2U0"/>
<proteinExistence type="predicted"/>
<gene>
    <name evidence="1" type="ORF">C8E97_4654</name>
</gene>
<accession>A0A495W2U0</accession>
<reference evidence="1 2" key="1">
    <citation type="submission" date="2018-10" db="EMBL/GenBank/DDBJ databases">
        <title>Sequencing the genomes of 1000 actinobacteria strains.</title>
        <authorList>
            <person name="Klenk H.-P."/>
        </authorList>
    </citation>
    <scope>NUCLEOTIDE SEQUENCE [LARGE SCALE GENOMIC DNA]</scope>
    <source>
        <strain evidence="1 2">DSM 43800</strain>
    </source>
</reference>
<evidence type="ECO:0000313" key="2">
    <source>
        <dbReference type="Proteomes" id="UP000282084"/>
    </source>
</evidence>
<organism evidence="1 2">
    <name type="scientific">Saccharothrix australiensis</name>
    <dbReference type="NCBI Taxonomy" id="2072"/>
    <lineage>
        <taxon>Bacteria</taxon>
        <taxon>Bacillati</taxon>
        <taxon>Actinomycetota</taxon>
        <taxon>Actinomycetes</taxon>
        <taxon>Pseudonocardiales</taxon>
        <taxon>Pseudonocardiaceae</taxon>
        <taxon>Saccharothrix</taxon>
    </lineage>
</organism>
<dbReference type="RefSeq" id="WP_170211969.1">
    <property type="nucleotide sequence ID" value="NZ_RBXO01000001.1"/>
</dbReference>
<name>A0A495W2U0_9PSEU</name>